<evidence type="ECO:0000313" key="2">
    <source>
        <dbReference type="Proteomes" id="UP000002499"/>
    </source>
</evidence>
<keyword evidence="2" id="KW-1185">Reference proteome</keyword>
<accession>E9ECU3</accession>
<dbReference type="SUPFAM" id="SSF53067">
    <property type="entry name" value="Actin-like ATPase domain"/>
    <property type="match status" value="1"/>
</dbReference>
<dbReference type="eggNOG" id="KOG0101">
    <property type="taxonomic scope" value="Eukaryota"/>
</dbReference>
<dbReference type="AlphaFoldDB" id="E9ECU3"/>
<dbReference type="PANTHER" id="PTHR42749:SF1">
    <property type="entry name" value="CELL SHAPE-DETERMINING PROTEIN MREB"/>
    <property type="match status" value="1"/>
</dbReference>
<dbReference type="Gene3D" id="3.30.420.40">
    <property type="match status" value="1"/>
</dbReference>
<dbReference type="OrthoDB" id="2394218at2759"/>
<organism evidence="2">
    <name type="scientific">Metarhizium acridum (strain CQMa 102)</name>
    <dbReference type="NCBI Taxonomy" id="655827"/>
    <lineage>
        <taxon>Eukaryota</taxon>
        <taxon>Fungi</taxon>
        <taxon>Dikarya</taxon>
        <taxon>Ascomycota</taxon>
        <taxon>Pezizomycotina</taxon>
        <taxon>Sordariomycetes</taxon>
        <taxon>Hypocreomycetidae</taxon>
        <taxon>Hypocreales</taxon>
        <taxon>Clavicipitaceae</taxon>
        <taxon>Metarhizium</taxon>
    </lineage>
</organism>
<dbReference type="InParanoid" id="E9ECU3"/>
<dbReference type="EMBL" id="GL698552">
    <property type="protein sequence ID" value="EFY86237.1"/>
    <property type="molecule type" value="Genomic_DNA"/>
</dbReference>
<protein>
    <submittedName>
        <fullName evidence="1">Hsp70 family chaperone</fullName>
    </submittedName>
</protein>
<reference evidence="1 2" key="1">
    <citation type="journal article" date="2011" name="PLoS Genet.">
        <title>Genome sequencing and comparative transcriptomics of the model entomopathogenic fungi Metarhizium anisopliae and M. acridum.</title>
        <authorList>
            <person name="Gao Q."/>
            <person name="Jin K."/>
            <person name="Ying S.H."/>
            <person name="Zhang Y."/>
            <person name="Xiao G."/>
            <person name="Shang Y."/>
            <person name="Duan Z."/>
            <person name="Hu X."/>
            <person name="Xie X.Q."/>
            <person name="Zhou G."/>
            <person name="Peng G."/>
            <person name="Luo Z."/>
            <person name="Huang W."/>
            <person name="Wang B."/>
            <person name="Fang W."/>
            <person name="Wang S."/>
            <person name="Zhong Y."/>
            <person name="Ma L.J."/>
            <person name="St Leger R.J."/>
            <person name="Zhao G.P."/>
            <person name="Pei Y."/>
            <person name="Feng M.G."/>
            <person name="Xia Y."/>
            <person name="Wang C."/>
        </authorList>
    </citation>
    <scope>NUCLEOTIDE SEQUENCE [LARGE SCALE GENOMIC DNA]</scope>
    <source>
        <strain evidence="1 2">CQMa 102</strain>
    </source>
</reference>
<dbReference type="InterPro" id="IPR043129">
    <property type="entry name" value="ATPase_NBD"/>
</dbReference>
<proteinExistence type="predicted"/>
<dbReference type="PANTHER" id="PTHR42749">
    <property type="entry name" value="CELL SHAPE-DETERMINING PROTEIN MREB"/>
    <property type="match status" value="1"/>
</dbReference>
<dbReference type="HOGENOM" id="CLU_1138223_0_0_1"/>
<evidence type="ECO:0000313" key="1">
    <source>
        <dbReference type="EMBL" id="EFY86237.1"/>
    </source>
</evidence>
<name>E9ECU3_METAQ</name>
<dbReference type="STRING" id="655827.E9ECU3"/>
<dbReference type="Proteomes" id="UP000002499">
    <property type="component" value="Unassembled WGS sequence"/>
</dbReference>
<gene>
    <name evidence="1" type="ORF">MAC_07691</name>
</gene>
<sequence>MPQSRVRHLPKAVILNHSTMTVHSIDIVVSVDLGTTFTGVSWRTPRTPIQVINDWPGSGDRAERKVPTAIVYNADGTLSSWGHMCADDDDGGGGQDEASGKLRREFFKIFIDSANLAAAQTLSRAPKTVEGAQRFATDYLRQLYGHVKETIEMQTGRRQVPGGWSDLVVVFLFSVPTTWTRMETINTFKGIIRKAGFGVEGPRHSAQVDLTEAEAAAVATLKTSAIPHICGHILSARVQATKAY</sequence>